<feature type="domain" description="YgjP-like metallopeptidase" evidence="1">
    <location>
        <begin position="32"/>
        <end position="239"/>
    </location>
</feature>
<dbReference type="KEGG" id="mtuy:H3143_01275"/>
<dbReference type="Proteomes" id="UP000514704">
    <property type="component" value="Chromosome"/>
</dbReference>
<dbReference type="CDD" id="cd07344">
    <property type="entry name" value="M48_yhfN_like"/>
    <property type="match status" value="1"/>
</dbReference>
<sequence length="239" mass="28193">MKNMARSISNINKILMVGNFQVNVTKKKGVKNIYLKVKPPFGDIFVSCPLNCSDESIIDFVLSKLNFIFKAKQSILRNSEQFYPNFETGEKIYLWGEIFNLLIVHTKKRPSVQVKEGNIILNVDQNCDQKTKEKIFDNWSKKSLMHEMKKIITDLERIMGVSANEYRIKNMKTKWGTCNVDKKRIWISLRLVKKPLICLLYVLIHEMTHLIEQNHTKRFYEIVGHYLPNWKEINKLLKK</sequence>
<dbReference type="PANTHER" id="PTHR30399">
    <property type="entry name" value="UNCHARACTERIZED PROTEIN YGJP"/>
    <property type="match status" value="1"/>
</dbReference>
<evidence type="ECO:0000313" key="2">
    <source>
        <dbReference type="EMBL" id="QMT98842.1"/>
    </source>
</evidence>
<dbReference type="Pfam" id="PF01863">
    <property type="entry name" value="YgjP-like"/>
    <property type="match status" value="1"/>
</dbReference>
<proteinExistence type="predicted"/>
<evidence type="ECO:0000313" key="3">
    <source>
        <dbReference type="Proteomes" id="UP000514704"/>
    </source>
</evidence>
<dbReference type="PANTHER" id="PTHR30399:SF1">
    <property type="entry name" value="UTP PYROPHOSPHATASE"/>
    <property type="match status" value="1"/>
</dbReference>
<dbReference type="InterPro" id="IPR053136">
    <property type="entry name" value="UTP_pyrophosphatase-like"/>
</dbReference>
<dbReference type="Gene3D" id="3.30.2010.10">
    <property type="entry name" value="Metalloproteases ('zincins'), catalytic domain"/>
    <property type="match status" value="1"/>
</dbReference>
<reference evidence="2 3" key="1">
    <citation type="journal article" date="2017" name="Int. J. Syst. Evol. Microbiol.">
        <title>Mycoplasma tullyi sp. nov., isolated from penguins of the genus Spheniscus.</title>
        <authorList>
            <person name="Yavari C.A."/>
            <person name="Ramirez A.S."/>
            <person name="Nicholas R.A.J."/>
            <person name="Radford A.D."/>
            <person name="Darby A.C."/>
            <person name="Bradbury J.M."/>
        </authorList>
    </citation>
    <scope>NUCLEOTIDE SEQUENCE [LARGE SCALE GENOMIC DNA]</scope>
    <source>
        <strain evidence="2 3">56A97T</strain>
    </source>
</reference>
<dbReference type="InterPro" id="IPR002725">
    <property type="entry name" value="YgjP-like_metallopeptidase"/>
</dbReference>
<keyword evidence="3" id="KW-1185">Reference proteome</keyword>
<gene>
    <name evidence="2" type="ORF">H3143_01275</name>
</gene>
<organism evidence="2 3">
    <name type="scientific">Mycoplasma tullyi</name>
    <dbReference type="NCBI Taxonomy" id="1612150"/>
    <lineage>
        <taxon>Bacteria</taxon>
        <taxon>Bacillati</taxon>
        <taxon>Mycoplasmatota</taxon>
        <taxon>Mollicutes</taxon>
        <taxon>Mycoplasmataceae</taxon>
        <taxon>Mycoplasma</taxon>
    </lineage>
</organism>
<dbReference type="AlphaFoldDB" id="A0A7D7YMG6"/>
<dbReference type="EMBL" id="CP059674">
    <property type="protein sequence ID" value="QMT98842.1"/>
    <property type="molecule type" value="Genomic_DNA"/>
</dbReference>
<name>A0A7D7YMG6_9MOLU</name>
<evidence type="ECO:0000259" key="1">
    <source>
        <dbReference type="Pfam" id="PF01863"/>
    </source>
</evidence>
<protein>
    <submittedName>
        <fullName evidence="2">M48 family metallopeptidase</fullName>
    </submittedName>
</protein>
<accession>A0A7D7YMG6</accession>